<evidence type="ECO:0000313" key="2">
    <source>
        <dbReference type="Proteomes" id="UP000199766"/>
    </source>
</evidence>
<dbReference type="RefSeq" id="WP_091456776.1">
    <property type="nucleotide sequence ID" value="NZ_FOGD01000005.1"/>
</dbReference>
<organism evidence="1 2">
    <name type="scientific">Giesbergeria anulus</name>
    <dbReference type="NCBI Taxonomy" id="180197"/>
    <lineage>
        <taxon>Bacteria</taxon>
        <taxon>Pseudomonadati</taxon>
        <taxon>Pseudomonadota</taxon>
        <taxon>Betaproteobacteria</taxon>
        <taxon>Burkholderiales</taxon>
        <taxon>Comamonadaceae</taxon>
        <taxon>Giesbergeria</taxon>
    </lineage>
</organism>
<evidence type="ECO:0008006" key="3">
    <source>
        <dbReference type="Google" id="ProtNLM"/>
    </source>
</evidence>
<name>A0A1H9M5Y3_9BURK</name>
<proteinExistence type="predicted"/>
<keyword evidence="2" id="KW-1185">Reference proteome</keyword>
<dbReference type="OrthoDB" id="8906767at2"/>
<dbReference type="EMBL" id="FOGD01000005">
    <property type="protein sequence ID" value="SER19170.1"/>
    <property type="molecule type" value="Genomic_DNA"/>
</dbReference>
<reference evidence="1 2" key="1">
    <citation type="submission" date="2016-10" db="EMBL/GenBank/DDBJ databases">
        <authorList>
            <person name="de Groot N.N."/>
        </authorList>
    </citation>
    <scope>NUCLEOTIDE SEQUENCE [LARGE SCALE GENOMIC DNA]</scope>
    <source>
        <strain evidence="1 2">ATCC 35958</strain>
    </source>
</reference>
<dbReference type="Proteomes" id="UP000199766">
    <property type="component" value="Unassembled WGS sequence"/>
</dbReference>
<accession>A0A1H9M5Y3</accession>
<dbReference type="AlphaFoldDB" id="A0A1H9M5Y3"/>
<sequence>MHRLRTASILARLVLAWFVAVVGLTGAVPLILPQSLELVCGASGAVKLVVVSAVSDGESPSRQQALGPHGLDCSLCLQLQAPPPNLLPIASPRAAQQPVPMPNQALVYAASWQGAALPARGPPAFTPV</sequence>
<gene>
    <name evidence="1" type="ORF">SAMN02982919_01883</name>
</gene>
<evidence type="ECO:0000313" key="1">
    <source>
        <dbReference type="EMBL" id="SER19170.1"/>
    </source>
</evidence>
<protein>
    <recommendedName>
        <fullName evidence="3">DUF2946 domain-containing protein</fullName>
    </recommendedName>
</protein>
<dbReference type="STRING" id="180197.SAMN02982919_01883"/>